<dbReference type="SUPFAM" id="SSF46626">
    <property type="entry name" value="Cytochrome c"/>
    <property type="match status" value="1"/>
</dbReference>
<sequence length="349" mass="37249">MSWPRARRGSRTWGFSRPLWRRCCRTTCGGSVRRGSTTRSRIRPRTSRAGRAVRGFPEPLIALGLAAGAPAAAQTWADVAPIFEERCTVCHSGEFAPLGLRLDSFDSAVAGGDNGPVLFPGEPEASPLARRVRGDTEPRMPFDGPPWLEPDQIALIEGWIAAGLPEGGPVEANPEDVPTSPTGEVWFGEIAPILSQRCVKCHSDQSILGAPPEGLVLADHTRVIAGGERAVVVPGQPQLSLLWRHVAGLEDPRMPLDGPPFLSDEEIALLGDWIEGGARDQEGSPASPPGGAEVRIEGTLTARQEIDGGRFEVAADARIEDALTVGQTYEMRGTLGADGTVIATRLRAR</sequence>
<dbReference type="AlphaFoldDB" id="A0A5J5GG08"/>
<dbReference type="PANTHER" id="PTHR35889">
    <property type="entry name" value="CYCLOINULO-OLIGOSACCHARIDE FRUCTANOTRANSFERASE-RELATED"/>
    <property type="match status" value="1"/>
</dbReference>
<proteinExistence type="predicted"/>
<comment type="caution">
    <text evidence="2">The sequence shown here is derived from an EMBL/GenBank/DDBJ whole genome shotgun (WGS) entry which is preliminary data.</text>
</comment>
<dbReference type="Pfam" id="PF07635">
    <property type="entry name" value="PSCyt1"/>
    <property type="match status" value="2"/>
</dbReference>
<dbReference type="Proteomes" id="UP000326554">
    <property type="component" value="Unassembled WGS sequence"/>
</dbReference>
<dbReference type="InterPro" id="IPR011429">
    <property type="entry name" value="Cyt_c_Planctomycete-type"/>
</dbReference>
<protein>
    <recommendedName>
        <fullName evidence="1">Cytochrome C Planctomycete-type domain-containing protein</fullName>
    </recommendedName>
</protein>
<dbReference type="InterPro" id="IPR036909">
    <property type="entry name" value="Cyt_c-like_dom_sf"/>
</dbReference>
<evidence type="ECO:0000313" key="2">
    <source>
        <dbReference type="EMBL" id="KAA9006692.1"/>
    </source>
</evidence>
<feature type="domain" description="Cytochrome C Planctomycete-type" evidence="1">
    <location>
        <begin position="87"/>
        <end position="141"/>
    </location>
</feature>
<gene>
    <name evidence="2" type="ORF">F3S47_12965</name>
</gene>
<dbReference type="EMBL" id="VYQE01000004">
    <property type="protein sequence ID" value="KAA9006692.1"/>
    <property type="molecule type" value="Genomic_DNA"/>
</dbReference>
<dbReference type="GO" id="GO:0009055">
    <property type="term" value="F:electron transfer activity"/>
    <property type="evidence" value="ECO:0007669"/>
    <property type="project" value="InterPro"/>
</dbReference>
<evidence type="ECO:0000313" key="3">
    <source>
        <dbReference type="Proteomes" id="UP000326554"/>
    </source>
</evidence>
<evidence type="ECO:0000259" key="1">
    <source>
        <dbReference type="Pfam" id="PF07635"/>
    </source>
</evidence>
<dbReference type="PANTHER" id="PTHR35889:SF3">
    <property type="entry name" value="F-BOX DOMAIN-CONTAINING PROTEIN"/>
    <property type="match status" value="1"/>
</dbReference>
<feature type="domain" description="Cytochrome C Planctomycete-type" evidence="1">
    <location>
        <begin position="198"/>
        <end position="255"/>
    </location>
</feature>
<reference evidence="2 3" key="1">
    <citation type="submission" date="2019-09" db="EMBL/GenBank/DDBJ databases">
        <authorList>
            <person name="Park J.-S."/>
            <person name="Choi H.-J."/>
        </authorList>
    </citation>
    <scope>NUCLEOTIDE SEQUENCE [LARGE SCALE GENOMIC DNA]</scope>
    <source>
        <strain evidence="2 3">176SS1-4</strain>
    </source>
</reference>
<accession>A0A5J5GG08</accession>
<organism evidence="2 3">
    <name type="scientific">Histidinibacterium aquaticum</name>
    <dbReference type="NCBI Taxonomy" id="2613962"/>
    <lineage>
        <taxon>Bacteria</taxon>
        <taxon>Pseudomonadati</taxon>
        <taxon>Pseudomonadota</taxon>
        <taxon>Alphaproteobacteria</taxon>
        <taxon>Rhodobacterales</taxon>
        <taxon>Paracoccaceae</taxon>
        <taxon>Histidinibacterium</taxon>
    </lineage>
</organism>
<dbReference type="GO" id="GO:0020037">
    <property type="term" value="F:heme binding"/>
    <property type="evidence" value="ECO:0007669"/>
    <property type="project" value="InterPro"/>
</dbReference>
<name>A0A5J5GG08_9RHOB</name>
<keyword evidence="3" id="KW-1185">Reference proteome</keyword>